<dbReference type="Gene3D" id="3.20.20.80">
    <property type="entry name" value="Glycosidases"/>
    <property type="match status" value="1"/>
</dbReference>
<dbReference type="PANTHER" id="PTHR43405:SF1">
    <property type="entry name" value="GLYCOSYL HYDROLASE DIGH"/>
    <property type="match status" value="1"/>
</dbReference>
<dbReference type="PANTHER" id="PTHR43405">
    <property type="entry name" value="GLYCOSYL HYDROLASE DIGH"/>
    <property type="match status" value="1"/>
</dbReference>
<evidence type="ECO:0000256" key="1">
    <source>
        <dbReference type="ARBA" id="ARBA00022729"/>
    </source>
</evidence>
<keyword evidence="5" id="KW-1185">Reference proteome</keyword>
<dbReference type="InterPro" id="IPR003790">
    <property type="entry name" value="GHL10"/>
</dbReference>
<evidence type="ECO:0000256" key="2">
    <source>
        <dbReference type="SAM" id="SignalP"/>
    </source>
</evidence>
<dbReference type="Proteomes" id="UP000569914">
    <property type="component" value="Unassembled WGS sequence"/>
</dbReference>
<evidence type="ECO:0000313" key="4">
    <source>
        <dbReference type="EMBL" id="NYE74977.1"/>
    </source>
</evidence>
<feature type="domain" description="Glycosyl hydrolase-like 10" evidence="3">
    <location>
        <begin position="39"/>
        <end position="328"/>
    </location>
</feature>
<accession>A0A7Y9IDY8</accession>
<reference evidence="4 5" key="1">
    <citation type="submission" date="2020-07" db="EMBL/GenBank/DDBJ databases">
        <title>Sequencing the genomes of 1000 actinobacteria strains.</title>
        <authorList>
            <person name="Klenk H.-P."/>
        </authorList>
    </citation>
    <scope>NUCLEOTIDE SEQUENCE [LARGE SCALE GENOMIC DNA]</scope>
    <source>
        <strain evidence="4 5">DSM 22083</strain>
    </source>
</reference>
<dbReference type="Pfam" id="PF02638">
    <property type="entry name" value="GHL10"/>
    <property type="match status" value="1"/>
</dbReference>
<proteinExistence type="predicted"/>
<organism evidence="4 5">
    <name type="scientific">Microlunatus parietis</name>
    <dbReference type="NCBI Taxonomy" id="682979"/>
    <lineage>
        <taxon>Bacteria</taxon>
        <taxon>Bacillati</taxon>
        <taxon>Actinomycetota</taxon>
        <taxon>Actinomycetes</taxon>
        <taxon>Propionibacteriales</taxon>
        <taxon>Propionibacteriaceae</taxon>
        <taxon>Microlunatus</taxon>
    </lineage>
</organism>
<keyword evidence="1 2" id="KW-0732">Signal</keyword>
<dbReference type="EMBL" id="JACCBU010000001">
    <property type="protein sequence ID" value="NYE74977.1"/>
    <property type="molecule type" value="Genomic_DNA"/>
</dbReference>
<sequence>MSSRRPSFGAVAAALILAMALAVPMGTAAADTGKQQQWRGYWVDSFNAGIYNPAQVTKLVADAKRINANALVVQVGRETDCFCNDSAFPRTQAGGVDPAPYDPLAEVIEQAHAAGLEVHAWVNSTILWRSLTPPVDPTHAYHEHGVTATGRDRWINRRVDGEEVMANRVFLDPANPDAVDYMVEGIASIARNYDIDGINLDYIRYPDYSSVTTHSEWGYSETSIARFQAATGRTDVPAPGDAQFSDWRRAQVTSYVRKIYLKLHEVDPAVRLSMDGITYGYGPQGTEGGYEKTRTYAEVLQDWRGWLAEGIMDTNIAMNYKRDSRADQSVMFDQWSEFLADNQGRRSSVNGPALYLNSLEESLAQARDALAPTAAGNRVIGWTGYSYANPSALVITDPTQADAQRNALADALTADLFAEEAAVPDMPWKSRPTRGHLQGKLELRGGGVLDQAEVTLTSLSTGENTVRRSDGSGWFGFVDVKPGRYLAQVKLPSGVVGKPVTTVEVRKGALGTVRLGPFRTVG</sequence>
<keyword evidence="4" id="KW-0449">Lipoprotein</keyword>
<dbReference type="InterPro" id="IPR017853">
    <property type="entry name" value="GH"/>
</dbReference>
<evidence type="ECO:0000259" key="3">
    <source>
        <dbReference type="Pfam" id="PF02638"/>
    </source>
</evidence>
<dbReference type="AlphaFoldDB" id="A0A7Y9IDY8"/>
<evidence type="ECO:0000313" key="5">
    <source>
        <dbReference type="Proteomes" id="UP000569914"/>
    </source>
</evidence>
<protein>
    <submittedName>
        <fullName evidence="4">Uncharacterized lipoprotein YddW (UPF0748 family)</fullName>
    </submittedName>
</protein>
<dbReference type="InterPro" id="IPR052177">
    <property type="entry name" value="Divisome_Glycosyl_Hydrolase"/>
</dbReference>
<dbReference type="RefSeq" id="WP_218871654.1">
    <property type="nucleotide sequence ID" value="NZ_JACCBU010000001.1"/>
</dbReference>
<name>A0A7Y9IDY8_9ACTN</name>
<feature type="chain" id="PRO_5039215101" evidence="2">
    <location>
        <begin position="30"/>
        <end position="522"/>
    </location>
</feature>
<dbReference type="SUPFAM" id="SSF51445">
    <property type="entry name" value="(Trans)glycosidases"/>
    <property type="match status" value="1"/>
</dbReference>
<feature type="signal peptide" evidence="2">
    <location>
        <begin position="1"/>
        <end position="29"/>
    </location>
</feature>
<comment type="caution">
    <text evidence="4">The sequence shown here is derived from an EMBL/GenBank/DDBJ whole genome shotgun (WGS) entry which is preliminary data.</text>
</comment>
<gene>
    <name evidence="4" type="ORF">BKA15_006306</name>
</gene>